<evidence type="ECO:0000313" key="9">
    <source>
        <dbReference type="EMBL" id="POY43071.1"/>
    </source>
</evidence>
<dbReference type="CDD" id="cd02503">
    <property type="entry name" value="MobA"/>
    <property type="match status" value="1"/>
</dbReference>
<keyword evidence="10" id="KW-1185">Reference proteome</keyword>
<accession>A0ABX4ZU64</accession>
<organism evidence="9 10">
    <name type="scientific">Avibacterium endocarditidis</name>
    <dbReference type="NCBI Taxonomy" id="380674"/>
    <lineage>
        <taxon>Bacteria</taxon>
        <taxon>Pseudomonadati</taxon>
        <taxon>Pseudomonadota</taxon>
        <taxon>Gammaproteobacteria</taxon>
        <taxon>Pasteurellales</taxon>
        <taxon>Pasteurellaceae</taxon>
        <taxon>Avibacterium</taxon>
    </lineage>
</organism>
<reference evidence="9 10" key="1">
    <citation type="submission" date="2018-02" db="EMBL/GenBank/DDBJ databases">
        <title>Classification genera of Pasteurellaceae by whole genome sequence comparison.</title>
        <authorList>
            <person name="Christensen H."/>
        </authorList>
    </citation>
    <scope>NUCLEOTIDE SEQUENCE [LARGE SCALE GENOMIC DNA]</scope>
    <source>
        <strain evidence="9 10">20186H4H1</strain>
    </source>
</reference>
<dbReference type="InterPro" id="IPR029044">
    <property type="entry name" value="Nucleotide-diphossugar_trans"/>
</dbReference>
<dbReference type="EMBL" id="PQVI01000008">
    <property type="protein sequence ID" value="POY43071.1"/>
    <property type="molecule type" value="Genomic_DNA"/>
</dbReference>
<dbReference type="GO" id="GO:0016779">
    <property type="term" value="F:nucleotidyltransferase activity"/>
    <property type="evidence" value="ECO:0007669"/>
    <property type="project" value="UniProtKB-KW"/>
</dbReference>
<keyword evidence="6" id="KW-0342">GTP-binding</keyword>
<dbReference type="InterPro" id="IPR025877">
    <property type="entry name" value="MobA-like_NTP_Trfase"/>
</dbReference>
<dbReference type="RefSeq" id="WP_103854734.1">
    <property type="nucleotide sequence ID" value="NZ_PQVI01000008.1"/>
</dbReference>
<proteinExistence type="inferred from homology"/>
<keyword evidence="1" id="KW-0963">Cytoplasm</keyword>
<evidence type="ECO:0000256" key="4">
    <source>
        <dbReference type="ARBA" id="ARBA00022741"/>
    </source>
</evidence>
<evidence type="ECO:0000256" key="2">
    <source>
        <dbReference type="ARBA" id="ARBA00022679"/>
    </source>
</evidence>
<dbReference type="PANTHER" id="PTHR19136:SF81">
    <property type="entry name" value="MOLYBDENUM COFACTOR GUANYLYLTRANSFERASE"/>
    <property type="match status" value="1"/>
</dbReference>
<comment type="caution">
    <text evidence="9">The sequence shown here is derived from an EMBL/GenBank/DDBJ whole genome shotgun (WGS) entry which is preliminary data.</text>
</comment>
<dbReference type="Gene3D" id="3.90.550.10">
    <property type="entry name" value="Spore Coat Polysaccharide Biosynthesis Protein SpsA, Chain A"/>
    <property type="match status" value="1"/>
</dbReference>
<gene>
    <name evidence="9" type="ORF">C3Z13_01110</name>
</gene>
<evidence type="ECO:0000256" key="6">
    <source>
        <dbReference type="ARBA" id="ARBA00023134"/>
    </source>
</evidence>
<keyword evidence="7" id="KW-0501">Molybdenum cofactor biosynthesis</keyword>
<evidence type="ECO:0000256" key="1">
    <source>
        <dbReference type="ARBA" id="ARBA00022490"/>
    </source>
</evidence>
<dbReference type="HAMAP" id="MF_00316">
    <property type="entry name" value="MobA"/>
    <property type="match status" value="1"/>
</dbReference>
<sequence>MKISAVILAGGRARRMGGVDKGLQLFRGQPLVWHCYQRLKDQVAQVAVNANRNQERYAQLGLPVFADELADFQGPLSGILTGLKRAESDFVLFVPCDCPFLPLNLLEKLQQPILQSLLDRKSAGENSPVLLTYATDGEREHPTFCLVSTLLAEKLATYLHSGERRMLQFMRENGAIAVDVHDQKEAFQNFNTLADLESEV</sequence>
<dbReference type="SUPFAM" id="SSF53448">
    <property type="entry name" value="Nucleotide-diphospho-sugar transferases"/>
    <property type="match status" value="1"/>
</dbReference>
<dbReference type="NCBIfam" id="TIGR02665">
    <property type="entry name" value="molyb_mobA"/>
    <property type="match status" value="1"/>
</dbReference>
<keyword evidence="9" id="KW-0548">Nucleotidyltransferase</keyword>
<keyword evidence="2" id="KW-0808">Transferase</keyword>
<keyword evidence="3" id="KW-0479">Metal-binding</keyword>
<evidence type="ECO:0000259" key="8">
    <source>
        <dbReference type="Pfam" id="PF12804"/>
    </source>
</evidence>
<dbReference type="PANTHER" id="PTHR19136">
    <property type="entry name" value="MOLYBDENUM COFACTOR GUANYLYLTRANSFERASE"/>
    <property type="match status" value="1"/>
</dbReference>
<evidence type="ECO:0000256" key="7">
    <source>
        <dbReference type="ARBA" id="ARBA00023150"/>
    </source>
</evidence>
<dbReference type="Proteomes" id="UP000237229">
    <property type="component" value="Unassembled WGS sequence"/>
</dbReference>
<feature type="domain" description="MobA-like NTP transferase" evidence="8">
    <location>
        <begin position="5"/>
        <end position="168"/>
    </location>
</feature>
<name>A0ABX4ZU64_9PAST</name>
<dbReference type="Pfam" id="PF12804">
    <property type="entry name" value="NTP_transf_3"/>
    <property type="match status" value="1"/>
</dbReference>
<keyword evidence="5" id="KW-0460">Magnesium</keyword>
<keyword evidence="4" id="KW-0547">Nucleotide-binding</keyword>
<feature type="non-terminal residue" evidence="9">
    <location>
        <position position="200"/>
    </location>
</feature>
<evidence type="ECO:0000256" key="3">
    <source>
        <dbReference type="ARBA" id="ARBA00022723"/>
    </source>
</evidence>
<protein>
    <submittedName>
        <fullName evidence="9">Molybdenum cofactor guanylyltransferase MobA</fullName>
    </submittedName>
</protein>
<evidence type="ECO:0000256" key="5">
    <source>
        <dbReference type="ARBA" id="ARBA00022842"/>
    </source>
</evidence>
<dbReference type="InterPro" id="IPR013482">
    <property type="entry name" value="Molybde_CF_guanTrfase"/>
</dbReference>
<evidence type="ECO:0000313" key="10">
    <source>
        <dbReference type="Proteomes" id="UP000237229"/>
    </source>
</evidence>